<dbReference type="Pfam" id="PF08924">
    <property type="entry name" value="Rv2525c_GlyHyd-like"/>
    <property type="match status" value="1"/>
</dbReference>
<keyword evidence="1" id="KW-0732">Signal</keyword>
<comment type="caution">
    <text evidence="3">The sequence shown here is derived from an EMBL/GenBank/DDBJ whole genome shotgun (WGS) entry which is preliminary data.</text>
</comment>
<feature type="signal peptide" evidence="1">
    <location>
        <begin position="1"/>
        <end position="22"/>
    </location>
</feature>
<reference evidence="3 4" key="1">
    <citation type="submission" date="2019-03" db="EMBL/GenBank/DDBJ databases">
        <title>Genomic Encyclopedia of Type Strains, Phase IV (KMG-IV): sequencing the most valuable type-strain genomes for metagenomic binning, comparative biology and taxonomic classification.</title>
        <authorList>
            <person name="Goeker M."/>
        </authorList>
    </citation>
    <scope>NUCLEOTIDE SEQUENCE [LARGE SCALE GENOMIC DNA]</scope>
    <source>
        <strain evidence="3 4">DSM 45361</strain>
    </source>
</reference>
<evidence type="ECO:0000313" key="4">
    <source>
        <dbReference type="Proteomes" id="UP000295444"/>
    </source>
</evidence>
<dbReference type="InterPro" id="IPR015020">
    <property type="entry name" value="Rv2525c-like_Glyco_Hydro-like"/>
</dbReference>
<protein>
    <submittedName>
        <fullName evidence="3">Uncharacterized protein DUF1906</fullName>
    </submittedName>
</protein>
<accession>A0A4R6S241</accession>
<feature type="domain" description="Rv2525c-like glycoside hydrolase-like" evidence="2">
    <location>
        <begin position="55"/>
        <end position="254"/>
    </location>
</feature>
<gene>
    <name evidence="3" type="ORF">EV186_1065</name>
</gene>
<dbReference type="Proteomes" id="UP000295444">
    <property type="component" value="Unassembled WGS sequence"/>
</dbReference>
<evidence type="ECO:0000313" key="3">
    <source>
        <dbReference type="EMBL" id="TDP93611.1"/>
    </source>
</evidence>
<dbReference type="RefSeq" id="WP_133852646.1">
    <property type="nucleotide sequence ID" value="NZ_SNXZ01000006.1"/>
</dbReference>
<sequence length="273" mass="28530">MKAKLISVVAAAVLAFAGAVAAAGPANAAPQREQLVGQGVDSCAAPSLSQMSAFWNNTPYSAWGVYIGGIDRGCSQPNLTKAWVASVTNQGWHLMPLWVGPQNPCASGFDHFSTNTTTAYSQGKAEAVKAWNAMSALGMATNSPVTYDLEAPGSSTTTCINATKAFVRGWVAQLHVAPAQTAGVYTSTCSGFIDQFTTSPAPDFITGADWDGVLSTSSMSCVSTSHWTQHQRHKQYRGGHNETWNGVTINVDSDCSNGPTLALAPFSGNSACL</sequence>
<proteinExistence type="predicted"/>
<dbReference type="AlphaFoldDB" id="A0A4R6S241"/>
<name>A0A4R6S241_LABRH</name>
<organism evidence="3 4">
    <name type="scientific">Labedaea rhizosphaerae</name>
    <dbReference type="NCBI Taxonomy" id="598644"/>
    <lineage>
        <taxon>Bacteria</taxon>
        <taxon>Bacillati</taxon>
        <taxon>Actinomycetota</taxon>
        <taxon>Actinomycetes</taxon>
        <taxon>Pseudonocardiales</taxon>
        <taxon>Pseudonocardiaceae</taxon>
        <taxon>Labedaea</taxon>
    </lineage>
</organism>
<dbReference type="SUPFAM" id="SSF51445">
    <property type="entry name" value="(Trans)glycosidases"/>
    <property type="match status" value="1"/>
</dbReference>
<dbReference type="InterPro" id="IPR017853">
    <property type="entry name" value="GH"/>
</dbReference>
<dbReference type="EMBL" id="SNXZ01000006">
    <property type="protein sequence ID" value="TDP93611.1"/>
    <property type="molecule type" value="Genomic_DNA"/>
</dbReference>
<keyword evidence="4" id="KW-1185">Reference proteome</keyword>
<evidence type="ECO:0000256" key="1">
    <source>
        <dbReference type="SAM" id="SignalP"/>
    </source>
</evidence>
<feature type="chain" id="PRO_5039562497" evidence="1">
    <location>
        <begin position="23"/>
        <end position="273"/>
    </location>
</feature>
<dbReference type="Gene3D" id="3.20.20.80">
    <property type="entry name" value="Glycosidases"/>
    <property type="match status" value="1"/>
</dbReference>
<evidence type="ECO:0000259" key="2">
    <source>
        <dbReference type="Pfam" id="PF08924"/>
    </source>
</evidence>
<dbReference type="OrthoDB" id="5171321at2"/>